<feature type="signal peptide" evidence="2">
    <location>
        <begin position="1"/>
        <end position="18"/>
    </location>
</feature>
<evidence type="ECO:0000313" key="3">
    <source>
        <dbReference type="EMBL" id="CAL1575989.1"/>
    </source>
</evidence>
<protein>
    <submittedName>
        <fullName evidence="3">Uncharacterized protein</fullName>
    </submittedName>
</protein>
<evidence type="ECO:0000256" key="1">
    <source>
        <dbReference type="SAM" id="MobiDB-lite"/>
    </source>
</evidence>
<name>A0AAV2JLB6_KNICA</name>
<dbReference type="Proteomes" id="UP001497482">
    <property type="component" value="Chromosome 12"/>
</dbReference>
<accession>A0AAV2JLB6</accession>
<feature type="region of interest" description="Disordered" evidence="1">
    <location>
        <begin position="68"/>
        <end position="88"/>
    </location>
</feature>
<evidence type="ECO:0000313" key="4">
    <source>
        <dbReference type="Proteomes" id="UP001497482"/>
    </source>
</evidence>
<feature type="chain" id="PRO_5043337562" evidence="2">
    <location>
        <begin position="19"/>
        <end position="88"/>
    </location>
</feature>
<sequence>MRKLLLSTLSPFLTLSSPQPKPTDIKWKPDPGSGILCTSLASPTGGNPADLGRTTTGRSYIYLSPDFPLPKPAAGSGQQLKTPAQAPP</sequence>
<reference evidence="3 4" key="1">
    <citation type="submission" date="2024-04" db="EMBL/GenBank/DDBJ databases">
        <authorList>
            <person name="Waldvogel A.-M."/>
            <person name="Schoenle A."/>
        </authorList>
    </citation>
    <scope>NUCLEOTIDE SEQUENCE [LARGE SCALE GENOMIC DNA]</scope>
</reference>
<dbReference type="EMBL" id="OZ035834">
    <property type="protein sequence ID" value="CAL1575989.1"/>
    <property type="molecule type" value="Genomic_DNA"/>
</dbReference>
<gene>
    <name evidence="3" type="ORF">KC01_LOCUS7450</name>
</gene>
<proteinExistence type="predicted"/>
<keyword evidence="2" id="KW-0732">Signal</keyword>
<evidence type="ECO:0000256" key="2">
    <source>
        <dbReference type="SAM" id="SignalP"/>
    </source>
</evidence>
<keyword evidence="4" id="KW-1185">Reference proteome</keyword>
<dbReference type="AlphaFoldDB" id="A0AAV2JLB6"/>
<organism evidence="3 4">
    <name type="scientific">Knipowitschia caucasica</name>
    <name type="common">Caucasian dwarf goby</name>
    <name type="synonym">Pomatoschistus caucasicus</name>
    <dbReference type="NCBI Taxonomy" id="637954"/>
    <lineage>
        <taxon>Eukaryota</taxon>
        <taxon>Metazoa</taxon>
        <taxon>Chordata</taxon>
        <taxon>Craniata</taxon>
        <taxon>Vertebrata</taxon>
        <taxon>Euteleostomi</taxon>
        <taxon>Actinopterygii</taxon>
        <taxon>Neopterygii</taxon>
        <taxon>Teleostei</taxon>
        <taxon>Neoteleostei</taxon>
        <taxon>Acanthomorphata</taxon>
        <taxon>Gobiaria</taxon>
        <taxon>Gobiiformes</taxon>
        <taxon>Gobioidei</taxon>
        <taxon>Gobiidae</taxon>
        <taxon>Gobiinae</taxon>
        <taxon>Knipowitschia</taxon>
    </lineage>
</organism>